<feature type="compositionally biased region" description="Low complexity" evidence="1">
    <location>
        <begin position="74"/>
        <end position="92"/>
    </location>
</feature>
<gene>
    <name evidence="2" type="ORF">FA09DRAFT_210831</name>
</gene>
<accession>A0A316ZEP4</accession>
<feature type="compositionally biased region" description="Polar residues" evidence="1">
    <location>
        <begin position="682"/>
        <end position="699"/>
    </location>
</feature>
<dbReference type="RefSeq" id="XP_025600516.1">
    <property type="nucleotide sequence ID" value="XM_025739488.1"/>
</dbReference>
<protein>
    <recommendedName>
        <fullName evidence="4">Transcription factor domain-containing protein</fullName>
    </recommendedName>
</protein>
<evidence type="ECO:0000313" key="3">
    <source>
        <dbReference type="Proteomes" id="UP000245946"/>
    </source>
</evidence>
<keyword evidence="3" id="KW-1185">Reference proteome</keyword>
<feature type="region of interest" description="Disordered" evidence="1">
    <location>
        <begin position="47"/>
        <end position="124"/>
    </location>
</feature>
<evidence type="ECO:0008006" key="4">
    <source>
        <dbReference type="Google" id="ProtNLM"/>
    </source>
</evidence>
<dbReference type="GeneID" id="37267034"/>
<evidence type="ECO:0000313" key="2">
    <source>
        <dbReference type="EMBL" id="PWO00238.1"/>
    </source>
</evidence>
<proteinExistence type="predicted"/>
<sequence>MIDVPLSNMLGLWPFGEPSPQSEPEHLLAGPMLPQPVLDARFLATLMGSESSADGPKTPDSAAPPALPRPQPQPWSLAASGSDGAASSVSQAPSTCVGQASSPFRTLDDTTDAQDAAAAGSSRCSERLRRKRPSWLLSFRAAANLGGPWDEWELPATLTTAAGTSNAVSAARMLDHLLARFYAQPSFNSLVVAQPERLMARLRRDAPDPAPGFLLRTIAACAAGLPESEPELRACAARLLDEAHEDVWDVLRAGEESLELIQALLLLAANWPGEPDCEPRRKCLHSALELGAALGLERTSQLYESPGPPVTRYVLLWCLYLADKLDCVAVGGEPARLKAARIDWCMPTPERVAEVLGNEPGPHALRLAQLAAGGLALARVLEDVLEALYAPITAVPPTLEELEQRTRVMERRLEQVCFSQRHLLHVPHWPCAVDVLCIDTISRLVHLIQLILYRSVLVARICATLAVAHAQGRQISTHNFVNFSDATEERALSASIESAWHLLHPPGYRLQTLQVASVASFSRAAIAPDARLDCARFGAVMGARLLAFVARYWSSWEEGLGVVFAVPRLVSSQQSRQAARQLRARAHTDPGAEPLRWRTATTPARPAAELALHPAIEQRTPVQAFVNAGAARRDESLSPAYSVFGVDVQTYLHGVARTQRQLSHSTRPGLAPLPPPSYEAAVQQQQADYRRQASASLPRTRNIAPYPLARRAAS</sequence>
<dbReference type="Proteomes" id="UP000245946">
    <property type="component" value="Unassembled WGS sequence"/>
</dbReference>
<dbReference type="AlphaFoldDB" id="A0A316ZEP4"/>
<dbReference type="OrthoDB" id="1708823at2759"/>
<dbReference type="EMBL" id="KZ819286">
    <property type="protein sequence ID" value="PWO00238.1"/>
    <property type="molecule type" value="Genomic_DNA"/>
</dbReference>
<feature type="region of interest" description="Disordered" evidence="1">
    <location>
        <begin position="659"/>
        <end position="714"/>
    </location>
</feature>
<reference evidence="2 3" key="1">
    <citation type="journal article" date="2018" name="Mol. Biol. Evol.">
        <title>Broad Genomic Sampling Reveals a Smut Pathogenic Ancestry of the Fungal Clade Ustilaginomycotina.</title>
        <authorList>
            <person name="Kijpornyongpan T."/>
            <person name="Mondo S.J."/>
            <person name="Barry K."/>
            <person name="Sandor L."/>
            <person name="Lee J."/>
            <person name="Lipzen A."/>
            <person name="Pangilinan J."/>
            <person name="LaButti K."/>
            <person name="Hainaut M."/>
            <person name="Henrissat B."/>
            <person name="Grigoriev I.V."/>
            <person name="Spatafora J.W."/>
            <person name="Aime M.C."/>
        </authorList>
    </citation>
    <scope>NUCLEOTIDE SEQUENCE [LARGE SCALE GENOMIC DNA]</scope>
    <source>
        <strain evidence="2 3">MCA 4186</strain>
    </source>
</reference>
<name>A0A316ZEP4_9BASI</name>
<feature type="compositionally biased region" description="Polar residues" evidence="1">
    <location>
        <begin position="93"/>
        <end position="104"/>
    </location>
</feature>
<organism evidence="2 3">
    <name type="scientific">Tilletiopsis washingtonensis</name>
    <dbReference type="NCBI Taxonomy" id="58919"/>
    <lineage>
        <taxon>Eukaryota</taxon>
        <taxon>Fungi</taxon>
        <taxon>Dikarya</taxon>
        <taxon>Basidiomycota</taxon>
        <taxon>Ustilaginomycotina</taxon>
        <taxon>Exobasidiomycetes</taxon>
        <taxon>Entylomatales</taxon>
        <taxon>Entylomatales incertae sedis</taxon>
        <taxon>Tilletiopsis</taxon>
    </lineage>
</organism>
<evidence type="ECO:0000256" key="1">
    <source>
        <dbReference type="SAM" id="MobiDB-lite"/>
    </source>
</evidence>